<dbReference type="Gene3D" id="3.90.1150.10">
    <property type="entry name" value="Aspartate Aminotransferase, domain 1"/>
    <property type="match status" value="1"/>
</dbReference>
<organism evidence="14 15">
    <name type="scientific">Psychrobacter aestuarii</name>
    <dbReference type="NCBI Taxonomy" id="556327"/>
    <lineage>
        <taxon>Bacteria</taxon>
        <taxon>Pseudomonadati</taxon>
        <taxon>Pseudomonadota</taxon>
        <taxon>Gammaproteobacteria</taxon>
        <taxon>Moraxellales</taxon>
        <taxon>Moraxellaceae</taxon>
        <taxon>Psychrobacter</taxon>
    </lineage>
</organism>
<dbReference type="RefSeq" id="WP_201504458.1">
    <property type="nucleotide sequence ID" value="NZ_BAAAFR010000008.1"/>
</dbReference>
<dbReference type="Proteomes" id="UP001501787">
    <property type="component" value="Unassembled WGS sequence"/>
</dbReference>
<evidence type="ECO:0000256" key="8">
    <source>
        <dbReference type="ARBA" id="ARBA00022898"/>
    </source>
</evidence>
<evidence type="ECO:0000256" key="12">
    <source>
        <dbReference type="RuleBase" id="RU003693"/>
    </source>
</evidence>
<keyword evidence="8 12" id="KW-0663">Pyridoxal phosphate</keyword>
<comment type="catalytic activity">
    <reaction evidence="11">
        <text>6-carboxyhexanoyl-[ACP] + L-alanine + H(+) = (8S)-8-amino-7-oxononanoate + holo-[ACP] + CO2</text>
        <dbReference type="Rhea" id="RHEA:42288"/>
        <dbReference type="Rhea" id="RHEA-COMP:9685"/>
        <dbReference type="Rhea" id="RHEA-COMP:9955"/>
        <dbReference type="ChEBI" id="CHEBI:15378"/>
        <dbReference type="ChEBI" id="CHEBI:16526"/>
        <dbReference type="ChEBI" id="CHEBI:57972"/>
        <dbReference type="ChEBI" id="CHEBI:64479"/>
        <dbReference type="ChEBI" id="CHEBI:78846"/>
        <dbReference type="ChEBI" id="CHEBI:149468"/>
        <dbReference type="EC" id="2.3.1.47"/>
    </reaction>
</comment>
<dbReference type="InterPro" id="IPR015422">
    <property type="entry name" value="PyrdxlP-dep_Trfase_small"/>
</dbReference>
<dbReference type="PANTHER" id="PTHR13693:SF100">
    <property type="entry name" value="8-AMINO-7-OXONONANOATE SYNTHASE"/>
    <property type="match status" value="1"/>
</dbReference>
<dbReference type="PROSITE" id="PS00599">
    <property type="entry name" value="AA_TRANSFER_CLASS_2"/>
    <property type="match status" value="1"/>
</dbReference>
<proteinExistence type="inferred from homology"/>
<evidence type="ECO:0000256" key="5">
    <source>
        <dbReference type="ARBA" id="ARBA00013187"/>
    </source>
</evidence>
<comment type="pathway">
    <text evidence="2">Cofactor biosynthesis; biotin biosynthesis.</text>
</comment>
<dbReference type="Pfam" id="PF00155">
    <property type="entry name" value="Aminotran_1_2"/>
    <property type="match status" value="1"/>
</dbReference>
<feature type="domain" description="Aminotransferase class I/classII large" evidence="13">
    <location>
        <begin position="42"/>
        <end position="401"/>
    </location>
</feature>
<dbReference type="Gene3D" id="3.40.640.10">
    <property type="entry name" value="Type I PLP-dependent aspartate aminotransferase-like (Major domain)"/>
    <property type="match status" value="1"/>
</dbReference>
<evidence type="ECO:0000256" key="1">
    <source>
        <dbReference type="ARBA" id="ARBA00001933"/>
    </source>
</evidence>
<evidence type="ECO:0000256" key="4">
    <source>
        <dbReference type="ARBA" id="ARBA00011738"/>
    </source>
</evidence>
<dbReference type="InterPro" id="IPR004839">
    <property type="entry name" value="Aminotransferase_I/II_large"/>
</dbReference>
<dbReference type="InterPro" id="IPR015424">
    <property type="entry name" value="PyrdxlP-dep_Trfase"/>
</dbReference>
<evidence type="ECO:0000256" key="3">
    <source>
        <dbReference type="ARBA" id="ARBA00010008"/>
    </source>
</evidence>
<evidence type="ECO:0000256" key="6">
    <source>
        <dbReference type="ARBA" id="ARBA00022679"/>
    </source>
</evidence>
<keyword evidence="6" id="KW-0808">Transferase</keyword>
<reference evidence="15" key="1">
    <citation type="journal article" date="2019" name="Int. J. Syst. Evol. Microbiol.">
        <title>The Global Catalogue of Microorganisms (GCM) 10K type strain sequencing project: providing services to taxonomists for standard genome sequencing and annotation.</title>
        <authorList>
            <consortium name="The Broad Institute Genomics Platform"/>
            <consortium name="The Broad Institute Genome Sequencing Center for Infectious Disease"/>
            <person name="Wu L."/>
            <person name="Ma J."/>
        </authorList>
    </citation>
    <scope>NUCLEOTIDE SEQUENCE [LARGE SCALE GENOMIC DNA]</scope>
    <source>
        <strain evidence="15">JCM 16343</strain>
    </source>
</reference>
<dbReference type="SUPFAM" id="SSF53383">
    <property type="entry name" value="PLP-dependent transferases"/>
    <property type="match status" value="1"/>
</dbReference>
<dbReference type="EC" id="2.3.1.47" evidence="5"/>
<accession>A0ABP3FS43</accession>
<comment type="similarity">
    <text evidence="3">Belongs to the class-II pyridoxal-phosphate-dependent aminotransferase family. BioF subfamily.</text>
</comment>
<evidence type="ECO:0000256" key="10">
    <source>
        <dbReference type="ARBA" id="ARBA00033381"/>
    </source>
</evidence>
<protein>
    <recommendedName>
        <fullName evidence="5">8-amino-7-oxononanoate synthase</fullName>
        <ecNumber evidence="5">2.3.1.47</ecNumber>
    </recommendedName>
    <alternativeName>
        <fullName evidence="9">7-keto-8-amino-pelargonic acid synthase</fullName>
    </alternativeName>
    <alternativeName>
        <fullName evidence="10">8-amino-7-ketopelargonate synthase</fullName>
    </alternativeName>
</protein>
<dbReference type="InterPro" id="IPR015421">
    <property type="entry name" value="PyrdxlP-dep_Trfase_major"/>
</dbReference>
<evidence type="ECO:0000259" key="13">
    <source>
        <dbReference type="Pfam" id="PF00155"/>
    </source>
</evidence>
<dbReference type="PANTHER" id="PTHR13693">
    <property type="entry name" value="CLASS II AMINOTRANSFERASE/8-AMINO-7-OXONONANOATE SYNTHASE"/>
    <property type="match status" value="1"/>
</dbReference>
<comment type="caution">
    <text evidence="14">The sequence shown here is derived from an EMBL/GenBank/DDBJ whole genome shotgun (WGS) entry which is preliminary data.</text>
</comment>
<gene>
    <name evidence="14" type="primary">bioF</name>
    <name evidence="14" type="ORF">GCM10009129_22870</name>
</gene>
<evidence type="ECO:0000256" key="7">
    <source>
        <dbReference type="ARBA" id="ARBA00022756"/>
    </source>
</evidence>
<evidence type="ECO:0000313" key="14">
    <source>
        <dbReference type="EMBL" id="GAA0324489.1"/>
    </source>
</evidence>
<dbReference type="EMBL" id="BAAAFR010000008">
    <property type="protein sequence ID" value="GAA0324489.1"/>
    <property type="molecule type" value="Genomic_DNA"/>
</dbReference>
<comment type="subunit">
    <text evidence="4">Homodimer.</text>
</comment>
<evidence type="ECO:0000313" key="15">
    <source>
        <dbReference type="Proteomes" id="UP001501787"/>
    </source>
</evidence>
<dbReference type="InterPro" id="IPR001917">
    <property type="entry name" value="Aminotrans_II_pyridoxalP_BS"/>
</dbReference>
<keyword evidence="7" id="KW-0093">Biotin biosynthesis</keyword>
<dbReference type="InterPro" id="IPR050087">
    <property type="entry name" value="AON_synthase_class-II"/>
</dbReference>
<comment type="cofactor">
    <cofactor evidence="1 12">
        <name>pyridoxal 5'-phosphate</name>
        <dbReference type="ChEBI" id="CHEBI:597326"/>
    </cofactor>
</comment>
<evidence type="ECO:0000256" key="11">
    <source>
        <dbReference type="ARBA" id="ARBA00047715"/>
    </source>
</evidence>
<evidence type="ECO:0000256" key="9">
    <source>
        <dbReference type="ARBA" id="ARBA00032610"/>
    </source>
</evidence>
<keyword evidence="15" id="KW-1185">Reference proteome</keyword>
<name>A0ABP3FS43_9GAMM</name>
<sequence>MQNSNQQKLHAALSALQQQDQYRTLPMLHHQGRHVIVDGRPLLNIASNDYLGLGMDSALQRTFFDQLHQADSLPKMSATSSRLLTGNDNELMALESDLAAWYERAATDTKSALVFNSGYHANIGILPALTALPVPTLILADKLVHASIIDGIRLCQNRACHYRRYRHNDAAHLAELIAQAGAEIERIIIVTESIFSMDGDRADLAALVALKRSDSRIELYVDEAHAVGVLGETGLGLAEETQTLAEIDYLVGTFGKAFASVGAYLFCTKDIKAWLINQMRPLIFSTALPPINHAWTRFILAKMPQLQHKRAHLADISQRLSQAIPPAHQVSQPAPQHYQSPIIAYVLGDNAATVAKAKALQAAGFYALPIRPPTVPKHSARIRLVMNACVSMDDCQHLISQL</sequence>
<evidence type="ECO:0000256" key="2">
    <source>
        <dbReference type="ARBA" id="ARBA00004746"/>
    </source>
</evidence>